<evidence type="ECO:0000256" key="2">
    <source>
        <dbReference type="ARBA" id="ARBA00022517"/>
    </source>
</evidence>
<dbReference type="Pfam" id="PF01782">
    <property type="entry name" value="RimM"/>
    <property type="match status" value="1"/>
</dbReference>
<dbReference type="Gene3D" id="2.40.30.60">
    <property type="entry name" value="RimM"/>
    <property type="match status" value="1"/>
</dbReference>
<protein>
    <recommendedName>
        <fullName evidence="5">Ribosome maturation factor RimM</fullName>
    </recommendedName>
</protein>
<dbReference type="SUPFAM" id="SSF50447">
    <property type="entry name" value="Translation proteins"/>
    <property type="match status" value="1"/>
</dbReference>
<dbReference type="GO" id="GO:0005737">
    <property type="term" value="C:cytoplasm"/>
    <property type="evidence" value="ECO:0007669"/>
    <property type="project" value="UniProtKB-SubCell"/>
</dbReference>
<dbReference type="PANTHER" id="PTHR33692">
    <property type="entry name" value="RIBOSOME MATURATION FACTOR RIMM"/>
    <property type="match status" value="1"/>
</dbReference>
<dbReference type="InterPro" id="IPR009000">
    <property type="entry name" value="Transl_B-barrel_sf"/>
</dbReference>
<dbReference type="SUPFAM" id="SSF50346">
    <property type="entry name" value="PRC-barrel domain"/>
    <property type="match status" value="1"/>
</dbReference>
<name>A0A1D8IQ38_9GAMM</name>
<dbReference type="InterPro" id="IPR036976">
    <property type="entry name" value="RimM_N_sf"/>
</dbReference>
<dbReference type="InterPro" id="IPR002676">
    <property type="entry name" value="RimM_N"/>
</dbReference>
<dbReference type="KEGG" id="aprs:BI364_11940"/>
<dbReference type="GO" id="GO:0005840">
    <property type="term" value="C:ribosome"/>
    <property type="evidence" value="ECO:0007669"/>
    <property type="project" value="InterPro"/>
</dbReference>
<dbReference type="Gene3D" id="2.30.30.240">
    <property type="entry name" value="PRC-barrel domain"/>
    <property type="match status" value="1"/>
</dbReference>
<keyword evidence="4 5" id="KW-0143">Chaperone</keyword>
<evidence type="ECO:0000256" key="4">
    <source>
        <dbReference type="ARBA" id="ARBA00023186"/>
    </source>
</evidence>
<dbReference type="PANTHER" id="PTHR33692:SF1">
    <property type="entry name" value="RIBOSOME MATURATION FACTOR RIMM"/>
    <property type="match status" value="1"/>
</dbReference>
<dbReference type="EMBL" id="CP017415">
    <property type="protein sequence ID" value="AOU98572.1"/>
    <property type="molecule type" value="Genomic_DNA"/>
</dbReference>
<evidence type="ECO:0000259" key="7">
    <source>
        <dbReference type="Pfam" id="PF24986"/>
    </source>
</evidence>
<keyword evidence="9" id="KW-1185">Reference proteome</keyword>
<dbReference type="InterPro" id="IPR056792">
    <property type="entry name" value="PRC_RimM"/>
</dbReference>
<evidence type="ECO:0000256" key="5">
    <source>
        <dbReference type="HAMAP-Rule" id="MF_00014"/>
    </source>
</evidence>
<comment type="subunit">
    <text evidence="5">Binds ribosomal protein uS19.</text>
</comment>
<dbReference type="NCBIfam" id="TIGR02273">
    <property type="entry name" value="16S_RimM"/>
    <property type="match status" value="1"/>
</dbReference>
<reference evidence="9" key="1">
    <citation type="submission" date="2016-09" db="EMBL/GenBank/DDBJ databases">
        <title>Acidihalobacter prosperus F5.</title>
        <authorList>
            <person name="Khaleque H.N."/>
            <person name="Ramsay J.P."/>
            <person name="Kaksonen A.H."/>
            <person name="Boxall N.J."/>
            <person name="Watkin E.L.J."/>
        </authorList>
    </citation>
    <scope>NUCLEOTIDE SEQUENCE [LARGE SCALE GENOMIC DNA]</scope>
    <source>
        <strain evidence="9">F5</strain>
    </source>
</reference>
<evidence type="ECO:0000256" key="1">
    <source>
        <dbReference type="ARBA" id="ARBA00022490"/>
    </source>
</evidence>
<dbReference type="GO" id="GO:0006364">
    <property type="term" value="P:rRNA processing"/>
    <property type="evidence" value="ECO:0007669"/>
    <property type="project" value="UniProtKB-UniRule"/>
</dbReference>
<accession>A0A1D8IQ38</accession>
<dbReference type="AlphaFoldDB" id="A0A1D8IQ38"/>
<dbReference type="InterPro" id="IPR011961">
    <property type="entry name" value="RimM"/>
</dbReference>
<dbReference type="HAMAP" id="MF_00014">
    <property type="entry name" value="Ribosome_mat_RimM"/>
    <property type="match status" value="1"/>
</dbReference>
<proteinExistence type="inferred from homology"/>
<sequence>MPSRVIMAQIAAPFGVKGWVKVYSYAEPPEGLLDFPVWQLGREDVWHERRVVEARVHGSPVLAVRFEGIDEREQAAELRGFKVAVDREALAALPDGQYYWADLIGLAVLNADGMRLGVVERLMETGANDVLVVRGERERLIPYVRPDVVRAVDLAAGELRVDWDADF</sequence>
<feature type="domain" description="RimM N-terminal" evidence="6">
    <location>
        <begin position="7"/>
        <end position="88"/>
    </location>
</feature>
<comment type="subcellular location">
    <subcellularLocation>
        <location evidence="5">Cytoplasm</location>
    </subcellularLocation>
</comment>
<evidence type="ECO:0000313" key="9">
    <source>
        <dbReference type="Proteomes" id="UP000095401"/>
    </source>
</evidence>
<comment type="domain">
    <text evidence="5">The PRC barrel domain binds ribosomal protein uS19.</text>
</comment>
<dbReference type="Proteomes" id="UP000095401">
    <property type="component" value="Chromosome"/>
</dbReference>
<organism evidence="8 9">
    <name type="scientific">Acidihalobacter yilgarnensis</name>
    <dbReference type="NCBI Taxonomy" id="2819280"/>
    <lineage>
        <taxon>Bacteria</taxon>
        <taxon>Pseudomonadati</taxon>
        <taxon>Pseudomonadota</taxon>
        <taxon>Gammaproteobacteria</taxon>
        <taxon>Chromatiales</taxon>
        <taxon>Ectothiorhodospiraceae</taxon>
        <taxon>Acidihalobacter</taxon>
    </lineage>
</organism>
<evidence type="ECO:0000313" key="8">
    <source>
        <dbReference type="EMBL" id="AOU98572.1"/>
    </source>
</evidence>
<dbReference type="GO" id="GO:0043022">
    <property type="term" value="F:ribosome binding"/>
    <property type="evidence" value="ECO:0007669"/>
    <property type="project" value="InterPro"/>
</dbReference>
<feature type="domain" description="Ribosome maturation factor RimM PRC barrel" evidence="7">
    <location>
        <begin position="100"/>
        <end position="164"/>
    </location>
</feature>
<dbReference type="InterPro" id="IPR011033">
    <property type="entry name" value="PRC_barrel-like_sf"/>
</dbReference>
<comment type="function">
    <text evidence="5">An accessory protein needed during the final step in the assembly of 30S ribosomal subunit, possibly for assembly of the head region. Essential for efficient processing of 16S rRNA. May be needed both before and after RbfA during the maturation of 16S rRNA. It has affinity for free ribosomal 30S subunits but not for 70S ribosomes.</text>
</comment>
<keyword evidence="3 5" id="KW-0698">rRNA processing</keyword>
<evidence type="ECO:0000256" key="3">
    <source>
        <dbReference type="ARBA" id="ARBA00022552"/>
    </source>
</evidence>
<evidence type="ECO:0000259" key="6">
    <source>
        <dbReference type="Pfam" id="PF01782"/>
    </source>
</evidence>
<dbReference type="GO" id="GO:0042274">
    <property type="term" value="P:ribosomal small subunit biogenesis"/>
    <property type="evidence" value="ECO:0007669"/>
    <property type="project" value="UniProtKB-UniRule"/>
</dbReference>
<keyword evidence="1 5" id="KW-0963">Cytoplasm</keyword>
<keyword evidence="2 5" id="KW-0690">Ribosome biogenesis</keyword>
<dbReference type="Pfam" id="PF24986">
    <property type="entry name" value="PRC_RimM"/>
    <property type="match status" value="1"/>
</dbReference>
<gene>
    <name evidence="5" type="primary">rimM</name>
    <name evidence="8" type="ORF">BI364_11940</name>
</gene>
<comment type="similarity">
    <text evidence="5">Belongs to the RimM family.</text>
</comment>